<dbReference type="SMART" id="SM00426">
    <property type="entry name" value="TEA"/>
    <property type="match status" value="1"/>
</dbReference>
<evidence type="ECO:0000313" key="5">
    <source>
        <dbReference type="EMBL" id="TFK23646.1"/>
    </source>
</evidence>
<feature type="domain" description="TEA" evidence="4">
    <location>
        <begin position="62"/>
        <end position="138"/>
    </location>
</feature>
<protein>
    <recommendedName>
        <fullName evidence="4">TEA domain-containing protein</fullName>
    </recommendedName>
</protein>
<dbReference type="GO" id="GO:0003700">
    <property type="term" value="F:DNA-binding transcription factor activity"/>
    <property type="evidence" value="ECO:0007669"/>
    <property type="project" value="InterPro"/>
</dbReference>
<feature type="DNA-binding region" description="TEA" evidence="2">
    <location>
        <begin position="62"/>
        <end position="138"/>
    </location>
</feature>
<dbReference type="InterPro" id="IPR000818">
    <property type="entry name" value="TEA/ATTS_dom"/>
</dbReference>
<proteinExistence type="inferred from homology"/>
<feature type="compositionally biased region" description="Polar residues" evidence="3">
    <location>
        <begin position="397"/>
        <end position="436"/>
    </location>
</feature>
<accession>A0A5C3KT67</accession>
<reference evidence="5 6" key="1">
    <citation type="journal article" date="2019" name="Nat. Ecol. Evol.">
        <title>Megaphylogeny resolves global patterns of mushroom evolution.</title>
        <authorList>
            <person name="Varga T."/>
            <person name="Krizsan K."/>
            <person name="Foldi C."/>
            <person name="Dima B."/>
            <person name="Sanchez-Garcia M."/>
            <person name="Sanchez-Ramirez S."/>
            <person name="Szollosi G.J."/>
            <person name="Szarkandi J.G."/>
            <person name="Papp V."/>
            <person name="Albert L."/>
            <person name="Andreopoulos W."/>
            <person name="Angelini C."/>
            <person name="Antonin V."/>
            <person name="Barry K.W."/>
            <person name="Bougher N.L."/>
            <person name="Buchanan P."/>
            <person name="Buyck B."/>
            <person name="Bense V."/>
            <person name="Catcheside P."/>
            <person name="Chovatia M."/>
            <person name="Cooper J."/>
            <person name="Damon W."/>
            <person name="Desjardin D."/>
            <person name="Finy P."/>
            <person name="Geml J."/>
            <person name="Haridas S."/>
            <person name="Hughes K."/>
            <person name="Justo A."/>
            <person name="Karasinski D."/>
            <person name="Kautmanova I."/>
            <person name="Kiss B."/>
            <person name="Kocsube S."/>
            <person name="Kotiranta H."/>
            <person name="LaButti K.M."/>
            <person name="Lechner B.E."/>
            <person name="Liimatainen K."/>
            <person name="Lipzen A."/>
            <person name="Lukacs Z."/>
            <person name="Mihaltcheva S."/>
            <person name="Morgado L.N."/>
            <person name="Niskanen T."/>
            <person name="Noordeloos M.E."/>
            <person name="Ohm R.A."/>
            <person name="Ortiz-Santana B."/>
            <person name="Ovrebo C."/>
            <person name="Racz N."/>
            <person name="Riley R."/>
            <person name="Savchenko A."/>
            <person name="Shiryaev A."/>
            <person name="Soop K."/>
            <person name="Spirin V."/>
            <person name="Szebenyi C."/>
            <person name="Tomsovsky M."/>
            <person name="Tulloss R.E."/>
            <person name="Uehling J."/>
            <person name="Grigoriev I.V."/>
            <person name="Vagvolgyi C."/>
            <person name="Papp T."/>
            <person name="Martin F.M."/>
            <person name="Miettinen O."/>
            <person name="Hibbett D.S."/>
            <person name="Nagy L.G."/>
        </authorList>
    </citation>
    <scope>NUCLEOTIDE SEQUENCE [LARGE SCALE GENOMIC DNA]</scope>
    <source>
        <strain evidence="5 6">CBS 121175</strain>
    </source>
</reference>
<feature type="compositionally biased region" description="Polar residues" evidence="3">
    <location>
        <begin position="11"/>
        <end position="21"/>
    </location>
</feature>
<dbReference type="EMBL" id="ML210215">
    <property type="protein sequence ID" value="TFK23646.1"/>
    <property type="molecule type" value="Genomic_DNA"/>
</dbReference>
<dbReference type="PROSITE" id="PS51088">
    <property type="entry name" value="TEA_2"/>
    <property type="match status" value="1"/>
</dbReference>
<organism evidence="5 6">
    <name type="scientific">Coprinopsis marcescibilis</name>
    <name type="common">Agaric fungus</name>
    <name type="synonym">Psathyrella marcescibilis</name>
    <dbReference type="NCBI Taxonomy" id="230819"/>
    <lineage>
        <taxon>Eukaryota</taxon>
        <taxon>Fungi</taxon>
        <taxon>Dikarya</taxon>
        <taxon>Basidiomycota</taxon>
        <taxon>Agaricomycotina</taxon>
        <taxon>Agaricomycetes</taxon>
        <taxon>Agaricomycetidae</taxon>
        <taxon>Agaricales</taxon>
        <taxon>Agaricineae</taxon>
        <taxon>Psathyrellaceae</taxon>
        <taxon>Coprinopsis</taxon>
    </lineage>
</organism>
<feature type="region of interest" description="Disordered" evidence="3">
    <location>
        <begin position="1"/>
        <end position="21"/>
    </location>
</feature>
<comment type="similarity">
    <text evidence="1">Belongs to the TEC1 family.</text>
</comment>
<dbReference type="Proteomes" id="UP000307440">
    <property type="component" value="Unassembled WGS sequence"/>
</dbReference>
<evidence type="ECO:0000256" key="3">
    <source>
        <dbReference type="SAM" id="MobiDB-lite"/>
    </source>
</evidence>
<dbReference type="Pfam" id="PF01285">
    <property type="entry name" value="TEA"/>
    <property type="match status" value="1"/>
</dbReference>
<evidence type="ECO:0000256" key="1">
    <source>
        <dbReference type="ARBA" id="ARBA00008421"/>
    </source>
</evidence>
<dbReference type="STRING" id="230819.A0A5C3KT67"/>
<feature type="compositionally biased region" description="Low complexity" evidence="3">
    <location>
        <begin position="159"/>
        <end position="172"/>
    </location>
</feature>
<dbReference type="Gene3D" id="6.10.20.40">
    <property type="entry name" value="TEA/ATTS domain"/>
    <property type="match status" value="1"/>
</dbReference>
<dbReference type="InterPro" id="IPR038096">
    <property type="entry name" value="TEA/ATTS_sf"/>
</dbReference>
<evidence type="ECO:0000313" key="6">
    <source>
        <dbReference type="Proteomes" id="UP000307440"/>
    </source>
</evidence>
<gene>
    <name evidence="5" type="ORF">FA15DRAFT_670355</name>
</gene>
<evidence type="ECO:0000256" key="2">
    <source>
        <dbReference type="PROSITE-ProRule" id="PRU00505"/>
    </source>
</evidence>
<dbReference type="AlphaFoldDB" id="A0A5C3KT67"/>
<sequence>MDPAEWFPGASDSSKSSQAPQQYTFVSMSTVEDLSYSPTANQKRVDAAQVAATGRRSWKTLKGRPEAVWPPALEGALIEALEEYRKIEARPTNSKHGVRYPMRNRYISDFIFEKTGKQRTAKQVGSRLQQLRDTCKDERLSLLLGKSTPSLDQEFKAESSSSSSISLSREPTVSPPPSEETRMVVYMQIELATPEGTHQLPRIQFMSNDMNSPHALYLLPLTTREISSRYGILSMFSNVVEICSPWSLAREVTWSVYKDSTLIHKEASSLNVTPASSGRVYACELVPEYWSRLCKNEDPNHITIVQVLKPAVTSSLASAVSMPVTVRSLQKEISIVYHFNIPDAFDMQRRASASTNELGYNPSPSYQLTSDFETPSMYPGHSIGQHSSPYWTPGPGPQQSYEHQGAGQSRGTRSTPHSHLSGDIHSSYTHSPQAANQNTWGGAYRVDEYATHDYQPTGVVVPSSYDSTPRASQWGGVTSNDMGFGRRETMTSPLNYAPCY</sequence>
<feature type="region of interest" description="Disordered" evidence="3">
    <location>
        <begin position="153"/>
        <end position="178"/>
    </location>
</feature>
<evidence type="ECO:0000259" key="4">
    <source>
        <dbReference type="PROSITE" id="PS51088"/>
    </source>
</evidence>
<feature type="compositionally biased region" description="Polar residues" evidence="3">
    <location>
        <begin position="356"/>
        <end position="373"/>
    </location>
</feature>
<name>A0A5C3KT67_COPMA</name>
<dbReference type="OrthoDB" id="10006572at2759"/>
<feature type="region of interest" description="Disordered" evidence="3">
    <location>
        <begin position="356"/>
        <end position="436"/>
    </location>
</feature>
<keyword evidence="6" id="KW-1185">Reference proteome</keyword>